<evidence type="ECO:0000256" key="5">
    <source>
        <dbReference type="ARBA" id="ARBA00023136"/>
    </source>
</evidence>
<dbReference type="Proteomes" id="UP000000591">
    <property type="component" value="Chromosome II"/>
</dbReference>
<feature type="transmembrane region" description="Helical" evidence="6">
    <location>
        <begin position="172"/>
        <end position="191"/>
    </location>
</feature>
<evidence type="ECO:0000256" key="3">
    <source>
        <dbReference type="ARBA" id="ARBA00022692"/>
    </source>
</evidence>
<dbReference type="GO" id="GO:0000329">
    <property type="term" value="C:fungal-type vacuole membrane"/>
    <property type="evidence" value="ECO:0000318"/>
    <property type="project" value="GO_Central"/>
</dbReference>
<dbReference type="InterPro" id="IPR020846">
    <property type="entry name" value="MFS_dom"/>
</dbReference>
<dbReference type="GO" id="GO:0055085">
    <property type="term" value="P:transmembrane transport"/>
    <property type="evidence" value="ECO:0000318"/>
    <property type="project" value="GO_Central"/>
</dbReference>
<evidence type="ECO:0000256" key="2">
    <source>
        <dbReference type="ARBA" id="ARBA00008335"/>
    </source>
</evidence>
<dbReference type="Pfam" id="PF07690">
    <property type="entry name" value="MFS_1"/>
    <property type="match status" value="1"/>
</dbReference>
<comment type="subcellular location">
    <subcellularLocation>
        <location evidence="1">Membrane</location>
        <topology evidence="1">Multi-pass membrane protein</topology>
    </subcellularLocation>
</comment>
<dbReference type="SUPFAM" id="SSF103473">
    <property type="entry name" value="MFS general substrate transporter"/>
    <property type="match status" value="1"/>
</dbReference>
<dbReference type="FunCoup" id="Q75DQ7">
    <property type="interactions" value="25"/>
</dbReference>
<feature type="transmembrane region" description="Helical" evidence="6">
    <location>
        <begin position="425"/>
        <end position="454"/>
    </location>
</feature>
<dbReference type="GO" id="GO:0015802">
    <property type="term" value="P:basic amino acid transport"/>
    <property type="evidence" value="ECO:0000318"/>
    <property type="project" value="GO_Central"/>
</dbReference>
<feature type="transmembrane region" description="Helical" evidence="6">
    <location>
        <begin position="110"/>
        <end position="131"/>
    </location>
</feature>
<dbReference type="OrthoDB" id="10021397at2759"/>
<feature type="domain" description="Major facilitator superfamily (MFS) profile" evidence="7">
    <location>
        <begin position="46"/>
        <end position="565"/>
    </location>
</feature>
<feature type="transmembrane region" description="Helical" evidence="6">
    <location>
        <begin position="267"/>
        <end position="288"/>
    </location>
</feature>
<reference evidence="9" key="2">
    <citation type="journal article" date="2013" name="G3 (Bethesda)">
        <title>Genomes of Ashbya fungi isolated from insects reveal four mating-type loci, numerous translocations, lack of transposons, and distinct gene duplications.</title>
        <authorList>
            <person name="Dietrich F.S."/>
            <person name="Voegeli S."/>
            <person name="Kuo S."/>
            <person name="Philippsen P."/>
        </authorList>
    </citation>
    <scope>GENOME REANNOTATION</scope>
    <source>
        <strain evidence="9">ATCC 10895 / CBS 109.51 / FGSC 9923 / NRRL Y-1056</strain>
    </source>
</reference>
<evidence type="ECO:0000313" key="8">
    <source>
        <dbReference type="EMBL" id="AAS50731.1"/>
    </source>
</evidence>
<feature type="transmembrane region" description="Helical" evidence="6">
    <location>
        <begin position="137"/>
        <end position="160"/>
    </location>
</feature>
<dbReference type="PANTHER" id="PTHR23501">
    <property type="entry name" value="MAJOR FACILITATOR SUPERFAMILY"/>
    <property type="match status" value="1"/>
</dbReference>
<feature type="transmembrane region" description="Helical" evidence="6">
    <location>
        <begin position="241"/>
        <end position="261"/>
    </location>
</feature>
<evidence type="ECO:0000256" key="6">
    <source>
        <dbReference type="SAM" id="Phobius"/>
    </source>
</evidence>
<dbReference type="InterPro" id="IPR036259">
    <property type="entry name" value="MFS_trans_sf"/>
</dbReference>
<gene>
    <name evidence="8" type="ORF">AGOS_ABL040W</name>
</gene>
<dbReference type="HOGENOM" id="CLU_000960_22_3_1"/>
<feature type="transmembrane region" description="Helical" evidence="6">
    <location>
        <begin position="370"/>
        <end position="391"/>
    </location>
</feature>
<dbReference type="PANTHER" id="PTHR23501:SF47">
    <property type="entry name" value="VACUOLAR BASIC AMINO ACID TRANSPORTER 1"/>
    <property type="match status" value="1"/>
</dbReference>
<feature type="transmembrane region" description="Helical" evidence="6">
    <location>
        <begin position="541"/>
        <end position="561"/>
    </location>
</feature>
<evidence type="ECO:0000256" key="4">
    <source>
        <dbReference type="ARBA" id="ARBA00022989"/>
    </source>
</evidence>
<feature type="transmembrane region" description="Helical" evidence="6">
    <location>
        <begin position="338"/>
        <end position="358"/>
    </location>
</feature>
<dbReference type="RefSeq" id="NP_982907.1">
    <property type="nucleotide sequence ID" value="NM_208260.1"/>
</dbReference>
<feature type="transmembrane region" description="Helical" evidence="6">
    <location>
        <begin position="300"/>
        <end position="318"/>
    </location>
</feature>
<dbReference type="Gene3D" id="1.20.1250.20">
    <property type="entry name" value="MFS general substrate transporter like domains"/>
    <property type="match status" value="1"/>
</dbReference>
<evidence type="ECO:0000259" key="7">
    <source>
        <dbReference type="PROSITE" id="PS50850"/>
    </source>
</evidence>
<dbReference type="KEGG" id="ago:AGOS_ABL040W"/>
<comment type="similarity">
    <text evidence="2">Belongs to the major facilitator superfamily.</text>
</comment>
<organism evidence="8 9">
    <name type="scientific">Eremothecium gossypii (strain ATCC 10895 / CBS 109.51 / FGSC 9923 / NRRL Y-1056)</name>
    <name type="common">Yeast</name>
    <name type="synonym">Ashbya gossypii</name>
    <dbReference type="NCBI Taxonomy" id="284811"/>
    <lineage>
        <taxon>Eukaryota</taxon>
        <taxon>Fungi</taxon>
        <taxon>Dikarya</taxon>
        <taxon>Ascomycota</taxon>
        <taxon>Saccharomycotina</taxon>
        <taxon>Saccharomycetes</taxon>
        <taxon>Saccharomycetales</taxon>
        <taxon>Saccharomycetaceae</taxon>
        <taxon>Eremothecium</taxon>
    </lineage>
</organism>
<evidence type="ECO:0000313" key="9">
    <source>
        <dbReference type="Proteomes" id="UP000000591"/>
    </source>
</evidence>
<reference evidence="8 9" key="1">
    <citation type="journal article" date="2004" name="Science">
        <title>The Ashbya gossypii genome as a tool for mapping the ancient Saccharomyces cerevisiae genome.</title>
        <authorList>
            <person name="Dietrich F.S."/>
            <person name="Voegeli S."/>
            <person name="Brachat S."/>
            <person name="Lerch A."/>
            <person name="Gates K."/>
            <person name="Steiner S."/>
            <person name="Mohr C."/>
            <person name="Pohlmann R."/>
            <person name="Luedi P."/>
            <person name="Choi S."/>
            <person name="Wing R.A."/>
            <person name="Flavier A."/>
            <person name="Gaffney T.D."/>
            <person name="Philippsen P."/>
        </authorList>
    </citation>
    <scope>NUCLEOTIDE SEQUENCE [LARGE SCALE GENOMIC DNA]</scope>
    <source>
        <strain evidence="9">ATCC 10895 / CBS 109.51 / FGSC 9923 / NRRL Y-1056</strain>
    </source>
</reference>
<dbReference type="AlphaFoldDB" id="Q75DQ7"/>
<keyword evidence="5 6" id="KW-0472">Membrane</keyword>
<dbReference type="InParanoid" id="Q75DQ7"/>
<evidence type="ECO:0000256" key="1">
    <source>
        <dbReference type="ARBA" id="ARBA00004141"/>
    </source>
</evidence>
<dbReference type="GeneID" id="4618990"/>
<dbReference type="OMA" id="FYLWRSI"/>
<dbReference type="InterPro" id="IPR011701">
    <property type="entry name" value="MFS"/>
</dbReference>
<dbReference type="GO" id="GO:0015174">
    <property type="term" value="F:basic amino acid transmembrane transporter activity"/>
    <property type="evidence" value="ECO:0000318"/>
    <property type="project" value="GO_Central"/>
</dbReference>
<dbReference type="PROSITE" id="PS50850">
    <property type="entry name" value="MFS"/>
    <property type="match status" value="1"/>
</dbReference>
<accession>Q75DQ7</accession>
<protein>
    <submittedName>
        <fullName evidence="8">ABL040Wp</fullName>
    </submittedName>
</protein>
<keyword evidence="9" id="KW-1185">Reference proteome</keyword>
<dbReference type="EMBL" id="AE016815">
    <property type="protein sequence ID" value="AAS50731.1"/>
    <property type="molecule type" value="Genomic_DNA"/>
</dbReference>
<keyword evidence="3 6" id="KW-0812">Transmembrane</keyword>
<dbReference type="eggNOG" id="KOG0254">
    <property type="taxonomic scope" value="Eukaryota"/>
</dbReference>
<keyword evidence="4 6" id="KW-1133">Transmembrane helix</keyword>
<feature type="transmembrane region" description="Helical" evidence="6">
    <location>
        <begin position="197"/>
        <end position="216"/>
    </location>
</feature>
<sequence>MDESESQLRGTLLPHDSLEYGTNSDKTLTETQRCQEHNRSLPKAPILTSLWLGSFLASIDASIVANIMNKIAEEFHESDKKQWMATSFLLTNAAFQPLYGRCSDIVGRKCALLIAQSFFLLGTLLTCFARNVTEFAIARAICGMGGGGIGAMSSITVSDICTTKERGMYQGYANVIFGAGQVLGAPVGGLIMETFNWRIIFAAQVVAIMICMILAYRNINLKLLHIPPFHQRFTRKNLSRIDLFGSSMLSCSLVSFLMLFSSGVSRSLWFLLTLVSLTLFCINERYIATERLLPNGILRGHFGLSALLIVVSSFMMFAELYRMPVYLQLIQDISVSRSGIFLLFASVSSSGASLFTGWLLRTTKQDLGKLVYKIALASSFIQLVGMMLALFTTSVTEPSQAVHAGWAVFSPRSAGQMHYFKSDSIAWRVLLTVALMCSSFAYASLLVSILVSIVDTTEKSQQATMIGVFYLWRSIGNTLGASVPLSVYEFEVARKLWDYMEAQGLRDTYLDLLHDSSILRQRFRNHTLAALLQIYRSCFQVSYLPSICVCILGILAATRLTQRAAHK</sequence>
<proteinExistence type="inferred from homology"/>
<feature type="transmembrane region" description="Helical" evidence="6">
    <location>
        <begin position="466"/>
        <end position="488"/>
    </location>
</feature>
<name>Q75DQ7_EREGS</name>